<name>A0A1F5X2Y4_9BACT</name>
<dbReference type="SUPFAM" id="SSF53335">
    <property type="entry name" value="S-adenosyl-L-methionine-dependent methyltransferases"/>
    <property type="match status" value="1"/>
</dbReference>
<gene>
    <name evidence="1" type="ORF">A3B18_01970</name>
</gene>
<accession>A0A1F5X2Y4</accession>
<organism evidence="1 2">
    <name type="scientific">Candidatus Giovannonibacteria bacterium RIFCSPLOWO2_01_FULL_46_13</name>
    <dbReference type="NCBI Taxonomy" id="1798352"/>
    <lineage>
        <taxon>Bacteria</taxon>
        <taxon>Candidatus Giovannoniibacteriota</taxon>
    </lineage>
</organism>
<evidence type="ECO:0008006" key="3">
    <source>
        <dbReference type="Google" id="ProtNLM"/>
    </source>
</evidence>
<evidence type="ECO:0000313" key="2">
    <source>
        <dbReference type="Proteomes" id="UP000178684"/>
    </source>
</evidence>
<dbReference type="EMBL" id="MFIE01000029">
    <property type="protein sequence ID" value="OGF82193.1"/>
    <property type="molecule type" value="Genomic_DNA"/>
</dbReference>
<evidence type="ECO:0000313" key="1">
    <source>
        <dbReference type="EMBL" id="OGF82193.1"/>
    </source>
</evidence>
<dbReference type="Gene3D" id="3.40.50.150">
    <property type="entry name" value="Vaccinia Virus protein VP39"/>
    <property type="match status" value="1"/>
</dbReference>
<dbReference type="Proteomes" id="UP000178684">
    <property type="component" value="Unassembled WGS sequence"/>
</dbReference>
<sequence length="412" mass="46698">MNAFKISRLLAPRYYKVLEITKEIPFDVQPNCPCDRSPLKTFCTFLGNEGRDKIRVGVCDACGYVGYIDRPAGDWIRNYYSTTWDAGEESESRIEAETKEYAAKKGSLNPIKLTEEEVLNLGISKDRYLLEIGSGRDLVPKALAKLGYGKIMAVDPSKHRARISEQAFGIKVVAEPFESEKAQAEFRKNAPFGLIFSSHVLEHTYDPGEIIRLAASLQNNGDYLALAFPNIHRERAGIILLFLPHLHSLSPDSLKNLLESNGYEIIKSARAEGNHAVLAKKTGERKESPATSGHIQSTLARFIKEIGLDKTYSSKSRLWWWFKYANHGGQDTLWSKIWPIPLLQYYLYSKIIFRRRFKKELAFSLGEKFAKKPVHYSTIMGAAITDAEKRFTSPGESPIEIQFDGNIKLFYK</sequence>
<dbReference type="InterPro" id="IPR029063">
    <property type="entry name" value="SAM-dependent_MTases_sf"/>
</dbReference>
<proteinExistence type="predicted"/>
<comment type="caution">
    <text evidence="1">The sequence shown here is derived from an EMBL/GenBank/DDBJ whole genome shotgun (WGS) entry which is preliminary data.</text>
</comment>
<protein>
    <recommendedName>
        <fullName evidence="3">Methyltransferase type 11 domain-containing protein</fullName>
    </recommendedName>
</protein>
<dbReference type="AlphaFoldDB" id="A0A1F5X2Y4"/>
<reference evidence="1 2" key="1">
    <citation type="journal article" date="2016" name="Nat. Commun.">
        <title>Thousands of microbial genomes shed light on interconnected biogeochemical processes in an aquifer system.</title>
        <authorList>
            <person name="Anantharaman K."/>
            <person name="Brown C.T."/>
            <person name="Hug L.A."/>
            <person name="Sharon I."/>
            <person name="Castelle C.J."/>
            <person name="Probst A.J."/>
            <person name="Thomas B.C."/>
            <person name="Singh A."/>
            <person name="Wilkins M.J."/>
            <person name="Karaoz U."/>
            <person name="Brodie E.L."/>
            <person name="Williams K.H."/>
            <person name="Hubbard S.S."/>
            <person name="Banfield J.F."/>
        </authorList>
    </citation>
    <scope>NUCLEOTIDE SEQUENCE [LARGE SCALE GENOMIC DNA]</scope>
</reference>
<dbReference type="Pfam" id="PF13489">
    <property type="entry name" value="Methyltransf_23"/>
    <property type="match status" value="1"/>
</dbReference>